<evidence type="ECO:0000313" key="3">
    <source>
        <dbReference type="Proteomes" id="UP000190065"/>
    </source>
</evidence>
<keyword evidence="1" id="KW-0732">Signal</keyword>
<dbReference type="EMBL" id="FUXK01000033">
    <property type="protein sequence ID" value="SKA15360.1"/>
    <property type="molecule type" value="Genomic_DNA"/>
</dbReference>
<evidence type="ECO:0000313" key="2">
    <source>
        <dbReference type="EMBL" id="SKA15360.1"/>
    </source>
</evidence>
<name>A0A1T4RH54_9BACT</name>
<dbReference type="RefSeq" id="WP_025070895.1">
    <property type="nucleotide sequence ID" value="NZ_FUXK01000033.1"/>
</dbReference>
<accession>A0A1T4RH54</accession>
<gene>
    <name evidence="2" type="ORF">SAMN02745202_02276</name>
</gene>
<feature type="signal peptide" evidence="1">
    <location>
        <begin position="1"/>
        <end position="24"/>
    </location>
</feature>
<dbReference type="AlphaFoldDB" id="A0A1T4RH54"/>
<sequence>MKRLLISFTGFLLLMCSAVSCRFAKEEPLGDTVAAQVFEPVVAAKKKVVSCDSVAVVAHDSADIFYVGDGSTKYLLQLVSYPSRRDTLLLGKAVHLRVRGNADFGHVIRVGFFHLPTGDSIVKTIDEIPQNIN</sequence>
<feature type="chain" id="PRO_5010571136" evidence="1">
    <location>
        <begin position="25"/>
        <end position="133"/>
    </location>
</feature>
<dbReference type="STRING" id="28136.SAMN02745202_02276"/>
<dbReference type="Proteomes" id="UP000190065">
    <property type="component" value="Unassembled WGS sequence"/>
</dbReference>
<organism evidence="2 3">
    <name type="scientific">Segatella oulorum</name>
    <dbReference type="NCBI Taxonomy" id="28136"/>
    <lineage>
        <taxon>Bacteria</taxon>
        <taxon>Pseudomonadati</taxon>
        <taxon>Bacteroidota</taxon>
        <taxon>Bacteroidia</taxon>
        <taxon>Bacteroidales</taxon>
        <taxon>Prevotellaceae</taxon>
        <taxon>Segatella</taxon>
    </lineage>
</organism>
<reference evidence="2 3" key="1">
    <citation type="submission" date="2017-02" db="EMBL/GenBank/DDBJ databases">
        <authorList>
            <person name="Peterson S.W."/>
        </authorList>
    </citation>
    <scope>NUCLEOTIDE SEQUENCE [LARGE SCALE GENOMIC DNA]</scope>
    <source>
        <strain evidence="2 3">ATCC 43324</strain>
    </source>
</reference>
<dbReference type="PROSITE" id="PS51257">
    <property type="entry name" value="PROKAR_LIPOPROTEIN"/>
    <property type="match status" value="1"/>
</dbReference>
<protein>
    <submittedName>
        <fullName evidence="2">Uncharacterized protein</fullName>
    </submittedName>
</protein>
<evidence type="ECO:0000256" key="1">
    <source>
        <dbReference type="SAM" id="SignalP"/>
    </source>
</evidence>
<proteinExistence type="predicted"/>